<dbReference type="Proteomes" id="UP001175604">
    <property type="component" value="Unassembled WGS sequence"/>
</dbReference>
<sequence length="49" mass="5412">MRVLFVLIVVANLWVYALGQGWLGGRPDDAGRDAAAGQELHPERVKIRP</sequence>
<evidence type="ECO:0000313" key="2">
    <source>
        <dbReference type="EMBL" id="MDM9558928.1"/>
    </source>
</evidence>
<name>A0ABT7W153_9BORD</name>
<accession>A0ABT7W153</accession>
<reference evidence="2" key="1">
    <citation type="submission" date="2023-06" db="EMBL/GenBank/DDBJ databases">
        <title>full genome analysis of Phenantherene degrader P3.</title>
        <authorList>
            <person name="Akbar A."/>
            <person name="Rahmeh R."/>
            <person name="Kishk M."/>
        </authorList>
    </citation>
    <scope>NUCLEOTIDE SEQUENCE</scope>
    <source>
        <strain evidence="2">P3</strain>
    </source>
</reference>
<organism evidence="2 3">
    <name type="scientific">Bordetella petrii</name>
    <dbReference type="NCBI Taxonomy" id="94624"/>
    <lineage>
        <taxon>Bacteria</taxon>
        <taxon>Pseudomonadati</taxon>
        <taxon>Pseudomonadota</taxon>
        <taxon>Betaproteobacteria</taxon>
        <taxon>Burkholderiales</taxon>
        <taxon>Alcaligenaceae</taxon>
        <taxon>Bordetella</taxon>
    </lineage>
</organism>
<feature type="compositionally biased region" description="Basic and acidic residues" evidence="1">
    <location>
        <begin position="40"/>
        <end position="49"/>
    </location>
</feature>
<dbReference type="RefSeq" id="WP_094808016.1">
    <property type="nucleotide sequence ID" value="NZ_JAUDJE010000005.1"/>
</dbReference>
<proteinExistence type="predicted"/>
<protein>
    <recommendedName>
        <fullName evidence="4">Secreted protein</fullName>
    </recommendedName>
</protein>
<evidence type="ECO:0000256" key="1">
    <source>
        <dbReference type="SAM" id="MobiDB-lite"/>
    </source>
</evidence>
<keyword evidence="3" id="KW-1185">Reference proteome</keyword>
<evidence type="ECO:0000313" key="3">
    <source>
        <dbReference type="Proteomes" id="UP001175604"/>
    </source>
</evidence>
<gene>
    <name evidence="2" type="ORF">QUC21_07790</name>
</gene>
<dbReference type="EMBL" id="JAUDJE010000005">
    <property type="protein sequence ID" value="MDM9558928.1"/>
    <property type="molecule type" value="Genomic_DNA"/>
</dbReference>
<feature type="region of interest" description="Disordered" evidence="1">
    <location>
        <begin position="29"/>
        <end position="49"/>
    </location>
</feature>
<comment type="caution">
    <text evidence="2">The sequence shown here is derived from an EMBL/GenBank/DDBJ whole genome shotgun (WGS) entry which is preliminary data.</text>
</comment>
<evidence type="ECO:0008006" key="4">
    <source>
        <dbReference type="Google" id="ProtNLM"/>
    </source>
</evidence>